<comment type="caution">
    <text evidence="4">The sequence shown here is derived from an EMBL/GenBank/DDBJ whole genome shotgun (WGS) entry which is preliminary data.</text>
</comment>
<dbReference type="InterPro" id="IPR049730">
    <property type="entry name" value="SNF2/RAD54-like_C"/>
</dbReference>
<keyword evidence="5" id="KW-1185">Reference proteome</keyword>
<dbReference type="GO" id="GO:0031297">
    <property type="term" value="P:replication fork processing"/>
    <property type="evidence" value="ECO:0007669"/>
    <property type="project" value="TreeGrafter"/>
</dbReference>
<name>A0A419SAA1_9SPHI</name>
<dbReference type="GO" id="GO:0016787">
    <property type="term" value="F:hydrolase activity"/>
    <property type="evidence" value="ECO:0007669"/>
    <property type="project" value="UniProtKB-KW"/>
</dbReference>
<evidence type="ECO:0000259" key="3">
    <source>
        <dbReference type="PROSITE" id="PS51194"/>
    </source>
</evidence>
<gene>
    <name evidence="4" type="ORF">BCY91_14015</name>
</gene>
<dbReference type="Gene3D" id="3.40.50.300">
    <property type="entry name" value="P-loop containing nucleotide triphosphate hydrolases"/>
    <property type="match status" value="1"/>
</dbReference>
<dbReference type="SMART" id="SM00487">
    <property type="entry name" value="DEXDc"/>
    <property type="match status" value="1"/>
</dbReference>
<dbReference type="Pfam" id="PF00271">
    <property type="entry name" value="Helicase_C"/>
    <property type="match status" value="1"/>
</dbReference>
<keyword evidence="1" id="KW-0378">Hydrolase</keyword>
<accession>A0A419SAA1</accession>
<dbReference type="RefSeq" id="WP_120180634.1">
    <property type="nucleotide sequence ID" value="NZ_MBTA01000003.1"/>
</dbReference>
<feature type="domain" description="Helicase C-terminal" evidence="3">
    <location>
        <begin position="351"/>
        <end position="551"/>
    </location>
</feature>
<dbReference type="GO" id="GO:0005524">
    <property type="term" value="F:ATP binding"/>
    <property type="evidence" value="ECO:0007669"/>
    <property type="project" value="InterPro"/>
</dbReference>
<dbReference type="InterPro" id="IPR001650">
    <property type="entry name" value="Helicase_C-like"/>
</dbReference>
<feature type="domain" description="Helicase ATP-binding" evidence="2">
    <location>
        <begin position="98"/>
        <end position="276"/>
    </location>
</feature>
<evidence type="ECO:0000313" key="5">
    <source>
        <dbReference type="Proteomes" id="UP000283433"/>
    </source>
</evidence>
<proteinExistence type="predicted"/>
<evidence type="ECO:0000313" key="4">
    <source>
        <dbReference type="EMBL" id="RKD18988.1"/>
    </source>
</evidence>
<evidence type="ECO:0000259" key="2">
    <source>
        <dbReference type="PROSITE" id="PS51192"/>
    </source>
</evidence>
<dbReference type="PANTHER" id="PTHR45766">
    <property type="entry name" value="DNA ANNEALING HELICASE AND ENDONUCLEASE ZRANB3 FAMILY MEMBER"/>
    <property type="match status" value="1"/>
</dbReference>
<dbReference type="Proteomes" id="UP000283433">
    <property type="component" value="Unassembled WGS sequence"/>
</dbReference>
<dbReference type="AlphaFoldDB" id="A0A419SAA1"/>
<dbReference type="Pfam" id="PF00176">
    <property type="entry name" value="SNF2-rel_dom"/>
    <property type="match status" value="1"/>
</dbReference>
<organism evidence="4 5">
    <name type="scientific">Pelobium manganitolerans</name>
    <dbReference type="NCBI Taxonomy" id="1842495"/>
    <lineage>
        <taxon>Bacteria</taxon>
        <taxon>Pseudomonadati</taxon>
        <taxon>Bacteroidota</taxon>
        <taxon>Sphingobacteriia</taxon>
        <taxon>Sphingobacteriales</taxon>
        <taxon>Sphingobacteriaceae</taxon>
        <taxon>Pelobium</taxon>
    </lineage>
</organism>
<dbReference type="SMART" id="SM00490">
    <property type="entry name" value="HELICc"/>
    <property type="match status" value="1"/>
</dbReference>
<evidence type="ECO:0008006" key="6">
    <source>
        <dbReference type="Google" id="ProtNLM"/>
    </source>
</evidence>
<evidence type="ECO:0000256" key="1">
    <source>
        <dbReference type="ARBA" id="ARBA00022801"/>
    </source>
</evidence>
<protein>
    <recommendedName>
        <fullName evidence="6">Helicase</fullName>
    </recommendedName>
</protein>
<dbReference type="GO" id="GO:0006281">
    <property type="term" value="P:DNA repair"/>
    <property type="evidence" value="ECO:0007669"/>
    <property type="project" value="TreeGrafter"/>
</dbReference>
<dbReference type="InterPro" id="IPR000330">
    <property type="entry name" value="SNF2_N"/>
</dbReference>
<dbReference type="EMBL" id="MBTA01000003">
    <property type="protein sequence ID" value="RKD18988.1"/>
    <property type="molecule type" value="Genomic_DNA"/>
</dbReference>
<dbReference type="CDD" id="cd18793">
    <property type="entry name" value="SF2_C_SNF"/>
    <property type="match status" value="1"/>
</dbReference>
<dbReference type="PANTHER" id="PTHR45766:SF6">
    <property type="entry name" value="SWI_SNF-RELATED MATRIX-ASSOCIATED ACTIN-DEPENDENT REGULATOR OF CHROMATIN SUBFAMILY A-LIKE PROTEIN 1"/>
    <property type="match status" value="1"/>
</dbReference>
<dbReference type="PROSITE" id="PS51192">
    <property type="entry name" value="HELICASE_ATP_BIND_1"/>
    <property type="match status" value="1"/>
</dbReference>
<dbReference type="OrthoDB" id="9814088at2"/>
<dbReference type="PROSITE" id="PS51194">
    <property type="entry name" value="HELICASE_CTER"/>
    <property type="match status" value="1"/>
</dbReference>
<sequence>MNGYIIPRNNLYEVSFRYDPKLVERIKEIPGYRWDPMRKVWTVPAAQRIALEKFAYSNRISWGSQKEPEVEYVIPDMPELTVDIPLKMDMFPYQKQGVAYALKTKRLIIGDKPGLGKTVQAIATVIHLNAFPCIVVCPSTLKENWRREFAEKWSDKKAMVLNDNIKNTFPRYWEHGLADVFIVNYESLKKYFVRSMPKKSEKKRLTLRDIVFKEHIHLFKSVIVDESHRCKSFQTQQTKFVKALATGKEVVLLCTGTAVMNKPNDLVPQLGIIDQLGAFGGYKGFLDRYCSGPSGASNLKELNYKLRTTCFYQRDKSEVLKDLPAKMRQIVYCDITNRKEYDDAEADLINYLKQYKDADDEKIERAVRGEVMVKMGILKNIAARGKMHDVLSYCDDMLESGEKMILFGYLKEIIQQVKQHYPSCVTVTGDDNEKQKQASVDKFQNDPDCKLFVGNIIAAGVGLTLTASSTVAFIEQWWNPAINEQAEDRAHRIGQKDSVSCIYFIGRNTIDEHIYDIVDKKRAMVAGVTGSEEVVSESVMNDIMELYKSKI</sequence>
<dbReference type="SUPFAM" id="SSF52540">
    <property type="entry name" value="P-loop containing nucleoside triphosphate hydrolases"/>
    <property type="match status" value="2"/>
</dbReference>
<dbReference type="InterPro" id="IPR014001">
    <property type="entry name" value="Helicase_ATP-bd"/>
</dbReference>
<dbReference type="InterPro" id="IPR038718">
    <property type="entry name" value="SNF2-like_sf"/>
</dbReference>
<dbReference type="Gene3D" id="3.40.50.10810">
    <property type="entry name" value="Tandem AAA-ATPase domain"/>
    <property type="match status" value="1"/>
</dbReference>
<reference evidence="4 5" key="1">
    <citation type="submission" date="2016-07" db="EMBL/GenBank/DDBJ databases">
        <title>Genome of Pelobium manganitolerans.</title>
        <authorList>
            <person name="Wu S."/>
            <person name="Wang G."/>
        </authorList>
    </citation>
    <scope>NUCLEOTIDE SEQUENCE [LARGE SCALE GENOMIC DNA]</scope>
    <source>
        <strain evidence="4 5">YS-25</strain>
    </source>
</reference>
<dbReference type="InterPro" id="IPR027417">
    <property type="entry name" value="P-loop_NTPase"/>
</dbReference>